<keyword evidence="2" id="KW-0274">FAD</keyword>
<evidence type="ECO:0000313" key="4">
    <source>
        <dbReference type="EMBL" id="SFT84804.1"/>
    </source>
</evidence>
<dbReference type="Pfam" id="PF01494">
    <property type="entry name" value="FAD_binding_3"/>
    <property type="match status" value="1"/>
</dbReference>
<gene>
    <name evidence="4" type="ORF">SAMN05660657_03481</name>
</gene>
<feature type="domain" description="FAD-binding" evidence="3">
    <location>
        <begin position="7"/>
        <end position="377"/>
    </location>
</feature>
<dbReference type="AlphaFoldDB" id="A0A1I7BCD9"/>
<keyword evidence="5" id="KW-1185">Reference proteome</keyword>
<dbReference type="InterPro" id="IPR002938">
    <property type="entry name" value="FAD-bd"/>
</dbReference>
<protein>
    <submittedName>
        <fullName evidence="4">2-polyprenyl-6-methoxyphenol hydroxylase</fullName>
    </submittedName>
</protein>
<dbReference type="InterPro" id="IPR050641">
    <property type="entry name" value="RIFMO-like"/>
</dbReference>
<evidence type="ECO:0000256" key="1">
    <source>
        <dbReference type="ARBA" id="ARBA00022630"/>
    </source>
</evidence>
<accession>A0A1I7BCD9</accession>
<name>A0A1I7BCD9_9ACTN</name>
<dbReference type="Proteomes" id="UP000199546">
    <property type="component" value="Unassembled WGS sequence"/>
</dbReference>
<evidence type="ECO:0000259" key="3">
    <source>
        <dbReference type="Pfam" id="PF01494"/>
    </source>
</evidence>
<dbReference type="InterPro" id="IPR036188">
    <property type="entry name" value="FAD/NAD-bd_sf"/>
</dbReference>
<dbReference type="EMBL" id="FPBA01000013">
    <property type="protein sequence ID" value="SFT84804.1"/>
    <property type="molecule type" value="Genomic_DNA"/>
</dbReference>
<dbReference type="SUPFAM" id="SSF51905">
    <property type="entry name" value="FAD/NAD(P)-binding domain"/>
    <property type="match status" value="1"/>
</dbReference>
<reference evidence="5" key="1">
    <citation type="submission" date="2016-10" db="EMBL/GenBank/DDBJ databases">
        <authorList>
            <person name="Varghese N."/>
            <person name="Submissions S."/>
        </authorList>
    </citation>
    <scope>NUCLEOTIDE SEQUENCE [LARGE SCALE GENOMIC DNA]</scope>
    <source>
        <strain evidence="5">DSM 46136</strain>
    </source>
</reference>
<dbReference type="GO" id="GO:0016709">
    <property type="term" value="F:oxidoreductase activity, acting on paired donors, with incorporation or reduction of molecular oxygen, NAD(P)H as one donor, and incorporation of one atom of oxygen"/>
    <property type="evidence" value="ECO:0007669"/>
    <property type="project" value="UniProtKB-ARBA"/>
</dbReference>
<dbReference type="Pfam" id="PF21274">
    <property type="entry name" value="Rng_hyd_C"/>
    <property type="match status" value="1"/>
</dbReference>
<dbReference type="PANTHER" id="PTHR43004">
    <property type="entry name" value="TRK SYSTEM POTASSIUM UPTAKE PROTEIN"/>
    <property type="match status" value="1"/>
</dbReference>
<evidence type="ECO:0000256" key="2">
    <source>
        <dbReference type="ARBA" id="ARBA00022827"/>
    </source>
</evidence>
<dbReference type="Gene3D" id="3.30.9.10">
    <property type="entry name" value="D-Amino Acid Oxidase, subunit A, domain 2"/>
    <property type="match status" value="1"/>
</dbReference>
<dbReference type="GO" id="GO:0071949">
    <property type="term" value="F:FAD binding"/>
    <property type="evidence" value="ECO:0007669"/>
    <property type="project" value="InterPro"/>
</dbReference>
<evidence type="ECO:0000313" key="5">
    <source>
        <dbReference type="Proteomes" id="UP000199546"/>
    </source>
</evidence>
<organism evidence="4 5">
    <name type="scientific">Geodermatophilus amargosae</name>
    <dbReference type="NCBI Taxonomy" id="1296565"/>
    <lineage>
        <taxon>Bacteria</taxon>
        <taxon>Bacillati</taxon>
        <taxon>Actinomycetota</taxon>
        <taxon>Actinomycetes</taxon>
        <taxon>Geodermatophilales</taxon>
        <taxon>Geodermatophilaceae</taxon>
        <taxon>Geodermatophilus</taxon>
    </lineage>
</organism>
<dbReference type="PANTHER" id="PTHR43004:SF8">
    <property type="entry name" value="FAD-BINDING DOMAIN-CONTAINING PROTEIN-RELATED"/>
    <property type="match status" value="1"/>
</dbReference>
<dbReference type="STRING" id="1296565.SAMN05660657_03481"/>
<dbReference type="RefSeq" id="WP_093581195.1">
    <property type="nucleotide sequence ID" value="NZ_FPBA01000013.1"/>
</dbReference>
<keyword evidence="1" id="KW-0285">Flavoprotein</keyword>
<dbReference type="PRINTS" id="PR00420">
    <property type="entry name" value="RNGMNOXGNASE"/>
</dbReference>
<dbReference type="Gene3D" id="3.50.50.60">
    <property type="entry name" value="FAD/NAD(P)-binding domain"/>
    <property type="match status" value="1"/>
</dbReference>
<sequence length="597" mass="63004">MTAPERVPVAVVGGGPVGLTASLLLSRLGVRHVLFERHPGTSVHPKAIGLNQRTIEVFRSLGIEDVVRGHAAPPETVGRTGWYTSFAGPTGLHGRRIAVRDAWGGGRYRDEYAAASPCGYTMLPQIRLEPLLRAAAEAAPEAELRFGTAVTGLSDTDAGPVTVSWESTDGRRGDVVADHVVAADGGRTAAGLLGIGDTGPTDLLDMVSAHFSADLSAALPDPGLLIHWFVNPDHAGSIGSGYLYHLGPWDEAGTSREWVFACAFLPTDPARFDDDDMRARISRSLGLPDLEVDLHSISHWYIRSVVADRFRSGRVYLAGDAAHRIPPWGALGLNTGVQDVHALTWRIAAALADPDLEPLLDGYETERRPIALTVAANSLANFQAHGGVVDVALGLDPAAGPAAGWAALARLFDDGPDGDAARASVQAAMDVLDAEFHAHGAELGWSYPQGTVVREPGQAEGCVPSDLLVYRPTTAPGHHLPHAWVTAGDQRRSTLDLVGRGRWALVVDTAAEQWQQALAASSSPLAGLVDVVAVGPDAAVRSGEDWPRLREVAPGGALLVRPDTIVAWRARDLPQDPATALAAALERLVHGTVAAQP</sequence>
<proteinExistence type="predicted"/>
<dbReference type="OrthoDB" id="4246007at2"/>
<dbReference type="Gene3D" id="3.40.30.120">
    <property type="match status" value="1"/>
</dbReference>